<keyword evidence="3" id="KW-1185">Reference proteome</keyword>
<proteinExistence type="predicted"/>
<dbReference type="InParanoid" id="A0A3N4KHQ7"/>
<accession>A0A3N4KHQ7</accession>
<dbReference type="InterPro" id="IPR032675">
    <property type="entry name" value="LRR_dom_sf"/>
</dbReference>
<dbReference type="Gene3D" id="3.80.10.10">
    <property type="entry name" value="Ribonuclease Inhibitor"/>
    <property type="match status" value="1"/>
</dbReference>
<protein>
    <recommendedName>
        <fullName evidence="1">F-box domain-containing protein</fullName>
    </recommendedName>
</protein>
<dbReference type="AlphaFoldDB" id="A0A3N4KHQ7"/>
<dbReference type="OrthoDB" id="5314790at2759"/>
<name>A0A3N4KHQ7_9PEZI</name>
<dbReference type="SUPFAM" id="SSF52047">
    <property type="entry name" value="RNI-like"/>
    <property type="match status" value="1"/>
</dbReference>
<evidence type="ECO:0000259" key="1">
    <source>
        <dbReference type="Pfam" id="PF12937"/>
    </source>
</evidence>
<dbReference type="SUPFAM" id="SSF81383">
    <property type="entry name" value="F-box domain"/>
    <property type="match status" value="1"/>
</dbReference>
<organism evidence="2 3">
    <name type="scientific">Morchella conica CCBAS932</name>
    <dbReference type="NCBI Taxonomy" id="1392247"/>
    <lineage>
        <taxon>Eukaryota</taxon>
        <taxon>Fungi</taxon>
        <taxon>Dikarya</taxon>
        <taxon>Ascomycota</taxon>
        <taxon>Pezizomycotina</taxon>
        <taxon>Pezizomycetes</taxon>
        <taxon>Pezizales</taxon>
        <taxon>Morchellaceae</taxon>
        <taxon>Morchella</taxon>
    </lineage>
</organism>
<evidence type="ECO:0000313" key="2">
    <source>
        <dbReference type="EMBL" id="RPB07891.1"/>
    </source>
</evidence>
<dbReference type="EMBL" id="ML119173">
    <property type="protein sequence ID" value="RPB07891.1"/>
    <property type="molecule type" value="Genomic_DNA"/>
</dbReference>
<gene>
    <name evidence="2" type="ORF">P167DRAFT_376621</name>
</gene>
<dbReference type="InterPro" id="IPR001810">
    <property type="entry name" value="F-box_dom"/>
</dbReference>
<evidence type="ECO:0000313" key="3">
    <source>
        <dbReference type="Proteomes" id="UP000277580"/>
    </source>
</evidence>
<sequence length="364" mass="40748">MESLPVELVERILSLANLSHAENLSCRLVCRGFCSIVSPTAFSRVRISKLARDAFDGIVNLSQSQLASYVVEFEYKVIRFISSKDIHDVDSLIQLSDESDTLSIQDMANSLVEHHKNHLHQVDVLGTFYDIISLSKALPAFTNLKSVTISTFDGSFELPPPLGVAEATTRAFWAVIKALNSCAYQIESFSVDSVSKLSIPPSKLAQIHEIFEGLTHLSIGSVYGQRSYNFQEDILARTPQLQTLRLGSDGRGSCEWQDILRDRIGTGHLYWPHLKVLEMDGGVSGRVTIQQKGLVRFLTSHQNTLTDLSIKRLKTFPVLRKLVLRELGEFVVADRGCKWIEEEQLLEWENLVRKKQGQTSSASA</sequence>
<dbReference type="Proteomes" id="UP000277580">
    <property type="component" value="Unassembled WGS sequence"/>
</dbReference>
<dbReference type="InterPro" id="IPR036047">
    <property type="entry name" value="F-box-like_dom_sf"/>
</dbReference>
<feature type="domain" description="F-box" evidence="1">
    <location>
        <begin position="2"/>
        <end position="38"/>
    </location>
</feature>
<dbReference type="Pfam" id="PF12937">
    <property type="entry name" value="F-box-like"/>
    <property type="match status" value="1"/>
</dbReference>
<reference evidence="2 3" key="1">
    <citation type="journal article" date="2018" name="Nat. Ecol. Evol.">
        <title>Pezizomycetes genomes reveal the molecular basis of ectomycorrhizal truffle lifestyle.</title>
        <authorList>
            <person name="Murat C."/>
            <person name="Payen T."/>
            <person name="Noel B."/>
            <person name="Kuo A."/>
            <person name="Morin E."/>
            <person name="Chen J."/>
            <person name="Kohler A."/>
            <person name="Krizsan K."/>
            <person name="Balestrini R."/>
            <person name="Da Silva C."/>
            <person name="Montanini B."/>
            <person name="Hainaut M."/>
            <person name="Levati E."/>
            <person name="Barry K.W."/>
            <person name="Belfiori B."/>
            <person name="Cichocki N."/>
            <person name="Clum A."/>
            <person name="Dockter R.B."/>
            <person name="Fauchery L."/>
            <person name="Guy J."/>
            <person name="Iotti M."/>
            <person name="Le Tacon F."/>
            <person name="Lindquist E.A."/>
            <person name="Lipzen A."/>
            <person name="Malagnac F."/>
            <person name="Mello A."/>
            <person name="Molinier V."/>
            <person name="Miyauchi S."/>
            <person name="Poulain J."/>
            <person name="Riccioni C."/>
            <person name="Rubini A."/>
            <person name="Sitrit Y."/>
            <person name="Splivallo R."/>
            <person name="Traeger S."/>
            <person name="Wang M."/>
            <person name="Zifcakova L."/>
            <person name="Wipf D."/>
            <person name="Zambonelli A."/>
            <person name="Paolocci F."/>
            <person name="Nowrousian M."/>
            <person name="Ottonello S."/>
            <person name="Baldrian P."/>
            <person name="Spatafora J.W."/>
            <person name="Henrissat B."/>
            <person name="Nagy L.G."/>
            <person name="Aury J.M."/>
            <person name="Wincker P."/>
            <person name="Grigoriev I.V."/>
            <person name="Bonfante P."/>
            <person name="Martin F.M."/>
        </authorList>
    </citation>
    <scope>NUCLEOTIDE SEQUENCE [LARGE SCALE GENOMIC DNA]</scope>
    <source>
        <strain evidence="2 3">CCBAS932</strain>
    </source>
</reference>